<feature type="non-terminal residue" evidence="1">
    <location>
        <position position="1"/>
    </location>
</feature>
<reference evidence="2" key="1">
    <citation type="submission" date="2018-05" db="EMBL/GenBank/DDBJ databases">
        <title>Genome Sequencing of selected type strains of the family Eggerthellaceae.</title>
        <authorList>
            <person name="Danylec N."/>
            <person name="Stoll D.A."/>
            <person name="Doetsch A."/>
            <person name="Huch M."/>
        </authorList>
    </citation>
    <scope>NUCLEOTIDE SEQUENCE [LARGE SCALE GENOMIC DNA]</scope>
    <source>
        <strain evidence="2">DSM 24851</strain>
    </source>
</reference>
<gene>
    <name evidence="1" type="ORF">DMP06_11310</name>
</gene>
<comment type="caution">
    <text evidence="1">The sequence shown here is derived from an EMBL/GenBank/DDBJ whole genome shotgun (WGS) entry which is preliminary data.</text>
</comment>
<evidence type="ECO:0000313" key="1">
    <source>
        <dbReference type="EMBL" id="RNL36807.1"/>
    </source>
</evidence>
<dbReference type="Proteomes" id="UP000269591">
    <property type="component" value="Unassembled WGS sequence"/>
</dbReference>
<organism evidence="1 2">
    <name type="scientific">Slackia equolifaciens</name>
    <dbReference type="NCBI Taxonomy" id="498718"/>
    <lineage>
        <taxon>Bacteria</taxon>
        <taxon>Bacillati</taxon>
        <taxon>Actinomycetota</taxon>
        <taxon>Coriobacteriia</taxon>
        <taxon>Eggerthellales</taxon>
        <taxon>Eggerthellaceae</taxon>
        <taxon>Slackia</taxon>
    </lineage>
</organism>
<dbReference type="AlphaFoldDB" id="A0A3N0APM2"/>
<accession>A0A3N0APM2</accession>
<dbReference type="OrthoDB" id="9972027at2"/>
<keyword evidence="2" id="KW-1185">Reference proteome</keyword>
<sequence>EDEQLTKSMKNYLAAAANLRSSIDDGMQAAKVDGDVSQAGGDGRKLPAWLIEAKEFGDAWLLKGYREEADGVLDAARDSGILAALDGGQTLLQYQFEKSVYADAQFASMATSVDKLPNGGNNIALDVLTYAGGVFDEVMSRGKYRKTLQANISACEEQAKTREAHSA</sequence>
<evidence type="ECO:0000313" key="2">
    <source>
        <dbReference type="Proteomes" id="UP000269591"/>
    </source>
</evidence>
<name>A0A3N0APM2_9ACTN</name>
<dbReference type="EMBL" id="QIBX01000051">
    <property type="protein sequence ID" value="RNL36807.1"/>
    <property type="molecule type" value="Genomic_DNA"/>
</dbReference>
<protein>
    <submittedName>
        <fullName evidence="1">Uncharacterized protein</fullName>
    </submittedName>
</protein>
<proteinExistence type="predicted"/>
<dbReference type="RefSeq" id="WP_161957923.1">
    <property type="nucleotide sequence ID" value="NZ_QIBX01000051.1"/>
</dbReference>